<name>A0A549TB17_9HYPH</name>
<sequence length="89" mass="10089">MGKHRLEIELTDDLLSRIDSVSARTSHSRMDVVVETLREHLPEDRPAKTPDPEAAIAILDAFLAEASRFSSQLSEQEVLDEIREFRGDE</sequence>
<dbReference type="AlphaFoldDB" id="A0A549TB17"/>
<keyword evidence="2" id="KW-1185">Reference proteome</keyword>
<comment type="caution">
    <text evidence="1">The sequence shown here is derived from an EMBL/GenBank/DDBJ whole genome shotgun (WGS) entry which is preliminary data.</text>
</comment>
<evidence type="ECO:0000313" key="1">
    <source>
        <dbReference type="EMBL" id="TRL39064.1"/>
    </source>
</evidence>
<reference evidence="1 2" key="1">
    <citation type="submission" date="2019-07" db="EMBL/GenBank/DDBJ databases">
        <title>Ln-dependent methylotrophs.</title>
        <authorList>
            <person name="Tani A."/>
        </authorList>
    </citation>
    <scope>NUCLEOTIDE SEQUENCE [LARGE SCALE GENOMIC DNA]</scope>
    <source>
        <strain evidence="1 2">SM12</strain>
    </source>
</reference>
<evidence type="ECO:0008006" key="3">
    <source>
        <dbReference type="Google" id="ProtNLM"/>
    </source>
</evidence>
<dbReference type="Proteomes" id="UP000316801">
    <property type="component" value="Unassembled WGS sequence"/>
</dbReference>
<accession>A0A549TB17</accession>
<dbReference type="EMBL" id="VJMG01000024">
    <property type="protein sequence ID" value="TRL39064.1"/>
    <property type="molecule type" value="Genomic_DNA"/>
</dbReference>
<organism evidence="1 2">
    <name type="scientific">Rhizobium straminoryzae</name>
    <dbReference type="NCBI Taxonomy" id="1387186"/>
    <lineage>
        <taxon>Bacteria</taxon>
        <taxon>Pseudomonadati</taxon>
        <taxon>Pseudomonadota</taxon>
        <taxon>Alphaproteobacteria</taxon>
        <taxon>Hyphomicrobiales</taxon>
        <taxon>Rhizobiaceae</taxon>
        <taxon>Rhizobium/Agrobacterium group</taxon>
        <taxon>Rhizobium</taxon>
    </lineage>
</organism>
<gene>
    <name evidence="1" type="ORF">FNA46_10560</name>
</gene>
<evidence type="ECO:0000313" key="2">
    <source>
        <dbReference type="Proteomes" id="UP000316801"/>
    </source>
</evidence>
<proteinExistence type="predicted"/>
<protein>
    <recommendedName>
        <fullName evidence="3">Ribbon-helix-helix protein, CopG family</fullName>
    </recommendedName>
</protein>
<dbReference type="RefSeq" id="WP_143125164.1">
    <property type="nucleotide sequence ID" value="NZ_VJMG01000024.1"/>
</dbReference>